<keyword evidence="13 14" id="KW-0456">Lyase</keyword>
<dbReference type="SUPFAM" id="SSF55073">
    <property type="entry name" value="Nucleotide cyclase"/>
    <property type="match status" value="2"/>
</dbReference>
<feature type="transmembrane region" description="Helical" evidence="16">
    <location>
        <begin position="1194"/>
        <end position="1215"/>
    </location>
</feature>
<evidence type="ECO:0000259" key="17">
    <source>
        <dbReference type="PROSITE" id="PS50125"/>
    </source>
</evidence>
<feature type="transmembrane region" description="Helical" evidence="16">
    <location>
        <begin position="251"/>
        <end position="273"/>
    </location>
</feature>
<evidence type="ECO:0000256" key="11">
    <source>
        <dbReference type="ARBA" id="ARBA00022998"/>
    </source>
</evidence>
<feature type="region of interest" description="Disordered" evidence="15">
    <location>
        <begin position="57"/>
        <end position="76"/>
    </location>
</feature>
<feature type="region of interest" description="Disordered" evidence="15">
    <location>
        <begin position="469"/>
        <end position="563"/>
    </location>
</feature>
<feature type="compositionally biased region" description="Low complexity" evidence="15">
    <location>
        <begin position="536"/>
        <end position="553"/>
    </location>
</feature>
<evidence type="ECO:0000313" key="18">
    <source>
        <dbReference type="EnsemblMetazoa" id="AALFPA23_011423.P16184"/>
    </source>
</evidence>
<dbReference type="SMART" id="SM00044">
    <property type="entry name" value="CYCc"/>
    <property type="match status" value="2"/>
</dbReference>
<dbReference type="Gene3D" id="3.30.70.1230">
    <property type="entry name" value="Nucleotide cyclase"/>
    <property type="match status" value="2"/>
</dbReference>
<accession>A0ABM1YR59</accession>
<feature type="region of interest" description="Disordered" evidence="15">
    <location>
        <begin position="350"/>
        <end position="420"/>
    </location>
</feature>
<proteinExistence type="inferred from homology"/>
<dbReference type="Proteomes" id="UP000069940">
    <property type="component" value="Unassembled WGS sequence"/>
</dbReference>
<feature type="transmembrane region" description="Helical" evidence="16">
    <location>
        <begin position="611"/>
        <end position="629"/>
    </location>
</feature>
<feature type="transmembrane region" description="Helical" evidence="16">
    <location>
        <begin position="1078"/>
        <end position="1101"/>
    </location>
</feature>
<evidence type="ECO:0000256" key="6">
    <source>
        <dbReference type="ARBA" id="ARBA00022723"/>
    </source>
</evidence>
<keyword evidence="10 16" id="KW-1133">Transmembrane helix</keyword>
<evidence type="ECO:0000256" key="5">
    <source>
        <dbReference type="ARBA" id="ARBA00022692"/>
    </source>
</evidence>
<feature type="transmembrane region" description="Helical" evidence="16">
    <location>
        <begin position="1107"/>
        <end position="1128"/>
    </location>
</feature>
<feature type="compositionally biased region" description="Polar residues" evidence="15">
    <location>
        <begin position="84"/>
        <end position="93"/>
    </location>
</feature>
<feature type="transmembrane region" description="Helical" evidence="16">
    <location>
        <begin position="1149"/>
        <end position="1174"/>
    </location>
</feature>
<evidence type="ECO:0000256" key="13">
    <source>
        <dbReference type="ARBA" id="ARBA00023239"/>
    </source>
</evidence>
<dbReference type="GeneID" id="109405826"/>
<evidence type="ECO:0000256" key="7">
    <source>
        <dbReference type="ARBA" id="ARBA00022741"/>
    </source>
</evidence>
<dbReference type="PROSITE" id="PS00452">
    <property type="entry name" value="GUANYLATE_CYCLASE_1"/>
    <property type="match status" value="2"/>
</dbReference>
<dbReference type="InterPro" id="IPR018297">
    <property type="entry name" value="A/G_cyclase_CS"/>
</dbReference>
<dbReference type="Pfam" id="PF16214">
    <property type="entry name" value="AC_N"/>
    <property type="match status" value="1"/>
</dbReference>
<evidence type="ECO:0000313" key="19">
    <source>
        <dbReference type="Proteomes" id="UP000069940"/>
    </source>
</evidence>
<evidence type="ECO:0000256" key="9">
    <source>
        <dbReference type="ARBA" id="ARBA00022842"/>
    </source>
</evidence>
<dbReference type="PANTHER" id="PTHR45627:SF16">
    <property type="entry name" value="ADENYLATE CYCLASE"/>
    <property type="match status" value="1"/>
</dbReference>
<evidence type="ECO:0000256" key="15">
    <source>
        <dbReference type="SAM" id="MobiDB-lite"/>
    </source>
</evidence>
<feature type="transmembrane region" description="Helical" evidence="16">
    <location>
        <begin position="665"/>
        <end position="683"/>
    </location>
</feature>
<feature type="region of interest" description="Disordered" evidence="15">
    <location>
        <begin position="435"/>
        <end position="457"/>
    </location>
</feature>
<evidence type="ECO:0000256" key="10">
    <source>
        <dbReference type="ARBA" id="ARBA00022989"/>
    </source>
</evidence>
<evidence type="ECO:0000256" key="2">
    <source>
        <dbReference type="ARBA" id="ARBA00001946"/>
    </source>
</evidence>
<feature type="transmembrane region" description="Helical" evidence="16">
    <location>
        <begin position="636"/>
        <end position="659"/>
    </location>
</feature>
<evidence type="ECO:0000256" key="12">
    <source>
        <dbReference type="ARBA" id="ARBA00023136"/>
    </source>
</evidence>
<evidence type="ECO:0000256" key="8">
    <source>
        <dbReference type="ARBA" id="ARBA00022840"/>
    </source>
</evidence>
<feature type="transmembrane region" description="Helical" evidence="16">
    <location>
        <begin position="1222"/>
        <end position="1243"/>
    </location>
</feature>
<feature type="region of interest" description="Disordered" evidence="15">
    <location>
        <begin position="81"/>
        <end position="122"/>
    </location>
</feature>
<feature type="domain" description="Guanylate cyclase" evidence="17">
    <location>
        <begin position="1340"/>
        <end position="1488"/>
    </location>
</feature>
<dbReference type="InterPro" id="IPR009398">
    <property type="entry name" value="Adcy_conserved_dom"/>
</dbReference>
<feature type="transmembrane region" description="Helical" evidence="16">
    <location>
        <begin position="1255"/>
        <end position="1272"/>
    </location>
</feature>
<keyword evidence="12 16" id="KW-0472">Membrane</keyword>
<evidence type="ECO:0000256" key="14">
    <source>
        <dbReference type="RuleBase" id="RU000405"/>
    </source>
</evidence>
<dbReference type="EC" id="4.6.1.1" evidence="4"/>
<keyword evidence="11" id="KW-0115">cAMP biosynthesis</keyword>
<keyword evidence="6" id="KW-0479">Metal-binding</keyword>
<dbReference type="Pfam" id="PF00211">
    <property type="entry name" value="Guanylate_cyc"/>
    <property type="match status" value="2"/>
</dbReference>
<keyword evidence="9" id="KW-0460">Magnesium</keyword>
<sequence>MTSPLPLLRSFSTENQNRDWCKRFSLRVNRKAANNATTADGKLDFATLRKNKFARRCSSLRQQPTGSEVPTTASSVTLELESASPAQSMTIHQPSAMAPTSNSNSNSNNNNNNSSSSPKKPKWEVIEHFKSTGRGQESISSSLIAAGVTAFNLDDTTSNYSGTASLRKKSFQIYGAAAPDELEPLNNGNPGGGNVAGGSAMEGLCDTSRCWNHIKCLFNGIICSHKFKNVQVEMLYQRYFLRMNQSNTVHIVWLLLALIFILALIHLVFTFILQQSLESCPGFATDPLDHSGGWNSSLPPAVSTTNTTSSSSSATAASTVAAAAASLSSSLGLSQTAAAERFPVRLLLNESFPDEGGGGGPSDNGFNVDDSGGEGAATEGRTKVRRSARTPPSSAVDGSESDSESGKGSENRKGRRLKVRTSESFWSQLLPATAGAGMEGASGSVPKGDAHNDNVRSDGVINHAIERAQRMNRLRRSHSGGGGDNDENRVEVVKNYPAKEKPRKQKGSINDRHNGADNDVINMAYDNYDEQKDDFGTTSDNDSDSNSDTIGTIGSAKATPPTPQFDLSLSSSTFDNRSTDWGDDTGRAVVDELGLCSRDYFTLLKDNMTQLILIGVCAAVYALLLACLYKQRINEIYLFQVSYVVMATLLALDVCFSFITSAKKFTSSGGCTVIAIYIIYTMLPIRLREAIVGGTLLSLSHIVLTFYMNDSDDDNEVRYSDLITLACTNAAGILLHWPKERSQRNAFMETRQCVEARLRIQRENQKQEQLLLSVLPRHVAMEMKNDIAGQPREEAQFHKIYIQRHENVSILFADICGFTSLSDQCTAEELVRLLNELFARFDRLAQEHHCLRIKLLGDCYYCVSGLPEARPDHAICSVEMGLDMIDAIALVREVMAVNVNMRVGIHTGRVHCGVLGSRKWQFDVWSNDVTLANYMESGGVPGRVHITKETLKSLGDHYEVEEGKGADRNNYLKDHQIQTYLIVPKESYRAQHTMSKQSSSVNGNISKELRMMGHWSKMGFNDKQEPKSTEEEVNEYLIKAIDARSIDRLRLDHCKRFHLTFIKDDIERKYCREPDPMLNVYFYSSIIIFFGIMSIQVLVFPMDHYTYWVYGVLTVMLLVSCVPVFSREDTKISNFFRMISQKIHGRREVAQVISLCVVVTVICLSYYKLTFILYLSLSEEYFLHWPNQCNESKAFSILQLLTLLALLTCAVHQFIKIIFKIILLVVILMCYITSIVVLTMIYGRHCEPWFYTTERFLIDVAFLVVFVIAQIMHSQQTEITRRLDFIWKLQATEEKEDMEHLQAYNRKLLANILPVHVADHFLRREKNIEEIYHEQCDRACVMFASIPNFSEFYIELEGNNEGVECLRLLNEIIVDFDELLAQDRFRHVEKIKTTGSTYMAASGLTLNSGGGGGGDTVVAMSESGHVTAMLDYALELFQKITDVNEHSFNNFRMRIGINIGPVVAGVIGTRKPQYDIWGNAVNVASRMDSTGVMDHIQVTEDVYEIVKDKGYNLTCRGTINVKGKGTMVTYLMPGIAKEQN</sequence>
<comment type="cofactor">
    <cofactor evidence="2">
        <name>Mg(2+)</name>
        <dbReference type="ChEBI" id="CHEBI:18420"/>
    </cofactor>
</comment>
<organism evidence="18 19">
    <name type="scientific">Aedes albopictus</name>
    <name type="common">Asian tiger mosquito</name>
    <name type="synonym">Stegomyia albopicta</name>
    <dbReference type="NCBI Taxonomy" id="7160"/>
    <lineage>
        <taxon>Eukaryota</taxon>
        <taxon>Metazoa</taxon>
        <taxon>Ecdysozoa</taxon>
        <taxon>Arthropoda</taxon>
        <taxon>Hexapoda</taxon>
        <taxon>Insecta</taxon>
        <taxon>Pterygota</taxon>
        <taxon>Neoptera</taxon>
        <taxon>Endopterygota</taxon>
        <taxon>Diptera</taxon>
        <taxon>Nematocera</taxon>
        <taxon>Culicoidea</taxon>
        <taxon>Culicidae</taxon>
        <taxon>Culicinae</taxon>
        <taxon>Aedini</taxon>
        <taxon>Aedes</taxon>
        <taxon>Stegomyia</taxon>
    </lineage>
</organism>
<dbReference type="EnsemblMetazoa" id="AALFPA23_011423.R16184">
    <property type="protein sequence ID" value="AALFPA23_011423.P16184"/>
    <property type="gene ID" value="AALFPA23_011423"/>
</dbReference>
<reference evidence="19" key="1">
    <citation type="journal article" date="2015" name="Proc. Natl. Acad. Sci. U.S.A.">
        <title>Genome sequence of the Asian Tiger mosquito, Aedes albopictus, reveals insights into its biology, genetics, and evolution.</title>
        <authorList>
            <person name="Chen X.G."/>
            <person name="Jiang X."/>
            <person name="Gu J."/>
            <person name="Xu M."/>
            <person name="Wu Y."/>
            <person name="Deng Y."/>
            <person name="Zhang C."/>
            <person name="Bonizzoni M."/>
            <person name="Dermauw W."/>
            <person name="Vontas J."/>
            <person name="Armbruster P."/>
            <person name="Huang X."/>
            <person name="Yang Y."/>
            <person name="Zhang H."/>
            <person name="He W."/>
            <person name="Peng H."/>
            <person name="Liu Y."/>
            <person name="Wu K."/>
            <person name="Chen J."/>
            <person name="Lirakis M."/>
            <person name="Topalis P."/>
            <person name="Van Leeuwen T."/>
            <person name="Hall A.B."/>
            <person name="Jiang X."/>
            <person name="Thorpe C."/>
            <person name="Mueller R.L."/>
            <person name="Sun C."/>
            <person name="Waterhouse R.M."/>
            <person name="Yan G."/>
            <person name="Tu Z.J."/>
            <person name="Fang X."/>
            <person name="James A.A."/>
        </authorList>
    </citation>
    <scope>NUCLEOTIDE SEQUENCE [LARGE SCALE GENOMIC DNA]</scope>
    <source>
        <strain evidence="19">Foshan</strain>
    </source>
</reference>
<name>A0ABM1YR59_AEDAL</name>
<comment type="similarity">
    <text evidence="14">Belongs to the adenylyl cyclase class-4/guanylyl cyclase family.</text>
</comment>
<comment type="catalytic activity">
    <reaction evidence="1">
        <text>ATP = 3',5'-cyclic AMP + diphosphate</text>
        <dbReference type="Rhea" id="RHEA:15389"/>
        <dbReference type="ChEBI" id="CHEBI:30616"/>
        <dbReference type="ChEBI" id="CHEBI:33019"/>
        <dbReference type="ChEBI" id="CHEBI:58165"/>
        <dbReference type="EC" id="4.6.1.1"/>
    </reaction>
</comment>
<dbReference type="PROSITE" id="PS50125">
    <property type="entry name" value="GUANYLATE_CYCLASE_2"/>
    <property type="match status" value="2"/>
</dbReference>
<keyword evidence="19" id="KW-1185">Reference proteome</keyword>
<dbReference type="PANTHER" id="PTHR45627">
    <property type="entry name" value="ADENYLATE CYCLASE TYPE 1"/>
    <property type="match status" value="1"/>
</dbReference>
<dbReference type="RefSeq" id="XP_062711471.1">
    <property type="nucleotide sequence ID" value="XM_062855487.1"/>
</dbReference>
<dbReference type="InterPro" id="IPR001054">
    <property type="entry name" value="A/G_cyclase"/>
</dbReference>
<protein>
    <recommendedName>
        <fullName evidence="4">adenylate cyclase</fullName>
        <ecNumber evidence="4">4.6.1.1</ecNumber>
    </recommendedName>
</protein>
<feature type="compositionally biased region" description="Polar residues" evidence="15">
    <location>
        <begin position="59"/>
        <end position="76"/>
    </location>
</feature>
<reference evidence="18" key="2">
    <citation type="submission" date="2025-05" db="UniProtKB">
        <authorList>
            <consortium name="EnsemblMetazoa"/>
        </authorList>
    </citation>
    <scope>IDENTIFICATION</scope>
    <source>
        <strain evidence="18">Foshan</strain>
    </source>
</reference>
<keyword evidence="8" id="KW-0067">ATP-binding</keyword>
<evidence type="ECO:0000256" key="1">
    <source>
        <dbReference type="ARBA" id="ARBA00001593"/>
    </source>
</evidence>
<feature type="compositionally biased region" description="Basic and acidic residues" evidence="15">
    <location>
        <begin position="486"/>
        <end position="500"/>
    </location>
</feature>
<feature type="compositionally biased region" description="Low complexity" evidence="15">
    <location>
        <begin position="101"/>
        <end position="117"/>
    </location>
</feature>
<dbReference type="InterPro" id="IPR032628">
    <property type="entry name" value="AC_N"/>
</dbReference>
<evidence type="ECO:0000256" key="3">
    <source>
        <dbReference type="ARBA" id="ARBA00004141"/>
    </source>
</evidence>
<feature type="domain" description="Guanylate cyclase" evidence="17">
    <location>
        <begin position="809"/>
        <end position="936"/>
    </location>
</feature>
<evidence type="ECO:0000256" key="4">
    <source>
        <dbReference type="ARBA" id="ARBA00012201"/>
    </source>
</evidence>
<dbReference type="InterPro" id="IPR029787">
    <property type="entry name" value="Nucleotide_cyclase"/>
</dbReference>
<comment type="subcellular location">
    <subcellularLocation>
        <location evidence="3">Membrane</location>
        <topology evidence="3">Multi-pass membrane protein</topology>
    </subcellularLocation>
</comment>
<keyword evidence="5 16" id="KW-0812">Transmembrane</keyword>
<evidence type="ECO:0000256" key="16">
    <source>
        <dbReference type="SAM" id="Phobius"/>
    </source>
</evidence>
<keyword evidence="7" id="KW-0547">Nucleotide-binding</keyword>
<dbReference type="Pfam" id="PF06327">
    <property type="entry name" value="Adcy_cons_dom"/>
    <property type="match status" value="1"/>
</dbReference>
<dbReference type="CDD" id="cd07302">
    <property type="entry name" value="CHD"/>
    <property type="match status" value="2"/>
</dbReference>